<dbReference type="EMBL" id="FXTP01000019">
    <property type="protein sequence ID" value="SMO95921.1"/>
    <property type="molecule type" value="Genomic_DNA"/>
</dbReference>
<organism evidence="1 2">
    <name type="scientific">Gracilimonas mengyeensis</name>
    <dbReference type="NCBI Taxonomy" id="1302730"/>
    <lineage>
        <taxon>Bacteria</taxon>
        <taxon>Pseudomonadati</taxon>
        <taxon>Balneolota</taxon>
        <taxon>Balneolia</taxon>
        <taxon>Balneolales</taxon>
        <taxon>Balneolaceae</taxon>
        <taxon>Gracilimonas</taxon>
    </lineage>
</organism>
<dbReference type="InterPro" id="IPR027417">
    <property type="entry name" value="P-loop_NTPase"/>
</dbReference>
<dbReference type="Proteomes" id="UP000317557">
    <property type="component" value="Unassembled WGS sequence"/>
</dbReference>
<proteinExistence type="predicted"/>
<protein>
    <recommendedName>
        <fullName evidence="3">Sulfotransferase family protein</fullName>
    </recommendedName>
</protein>
<evidence type="ECO:0000313" key="2">
    <source>
        <dbReference type="Proteomes" id="UP000317557"/>
    </source>
</evidence>
<reference evidence="1 2" key="1">
    <citation type="submission" date="2017-05" db="EMBL/GenBank/DDBJ databases">
        <authorList>
            <person name="Varghese N."/>
            <person name="Submissions S."/>
        </authorList>
    </citation>
    <scope>NUCLEOTIDE SEQUENCE [LARGE SCALE GENOMIC DNA]</scope>
    <source>
        <strain evidence="1 2">DSM 21985</strain>
    </source>
</reference>
<dbReference type="AlphaFoldDB" id="A0A521FK91"/>
<dbReference type="SUPFAM" id="SSF52540">
    <property type="entry name" value="P-loop containing nucleoside triphosphate hydrolases"/>
    <property type="match status" value="1"/>
</dbReference>
<dbReference type="Gene3D" id="3.40.50.300">
    <property type="entry name" value="P-loop containing nucleotide triphosphate hydrolases"/>
    <property type="match status" value="1"/>
</dbReference>
<keyword evidence="2" id="KW-1185">Reference proteome</keyword>
<gene>
    <name evidence="1" type="ORF">SAMN06265219_11965</name>
</gene>
<accession>A0A521FK91</accession>
<evidence type="ECO:0008006" key="3">
    <source>
        <dbReference type="Google" id="ProtNLM"/>
    </source>
</evidence>
<evidence type="ECO:0000313" key="1">
    <source>
        <dbReference type="EMBL" id="SMO95921.1"/>
    </source>
</evidence>
<name>A0A521FK91_9BACT</name>
<sequence>MKKKVYLHIGSAKTGTTSIQETFQHNRNRLNDLGFHYPGNHTNHHLSFLLTRAEFEDWPRQFKSIERNKLKNSMEEYLQHLAGDISSSAIDTHIISSEYLFLTNETYVENYVRFLETFYDDIKVCVFLRNPVNYFRSVQQQVIKARSYLTKPDEWKLQFKPVIELWSNYAEVEVIEYEPGVDSCKLFCDWAGIDYSSLVPLRKESNVSISIEQMLLLEKIQSQLYANYENRFKAHLRVLEQIRFTDLNKPKLKEGVRAVVYQKHKQDIAWLEENYAINFLDNELDEAMNDFCIDSETGMPSVRDLFKVPDEEMVEKYEIHVLDLVLKKLAQRATN</sequence>